<accession>A0A1C6S6L2</accession>
<reference evidence="2" key="1">
    <citation type="submission" date="2016-06" db="EMBL/GenBank/DDBJ databases">
        <authorList>
            <person name="Varghese N."/>
        </authorList>
    </citation>
    <scope>NUCLEOTIDE SEQUENCE [LARGE SCALE GENOMIC DNA]</scope>
    <source>
        <strain evidence="2">DSM 46123</strain>
    </source>
</reference>
<proteinExistence type="predicted"/>
<dbReference type="Gene3D" id="2.60.120.10">
    <property type="entry name" value="Jelly Rolls"/>
    <property type="match status" value="1"/>
</dbReference>
<organism evidence="1 2">
    <name type="scientific">Micromonospora inyonensis</name>
    <dbReference type="NCBI Taxonomy" id="47866"/>
    <lineage>
        <taxon>Bacteria</taxon>
        <taxon>Bacillati</taxon>
        <taxon>Actinomycetota</taxon>
        <taxon>Actinomycetes</taxon>
        <taxon>Micromonosporales</taxon>
        <taxon>Micromonosporaceae</taxon>
        <taxon>Micromonospora</taxon>
    </lineage>
</organism>
<dbReference type="AlphaFoldDB" id="A0A1C6S6L2"/>
<dbReference type="Proteomes" id="UP000198906">
    <property type="component" value="Unassembled WGS sequence"/>
</dbReference>
<sequence length="147" mass="16049">MVSYHESRGLTPGRPAWRLSIADLTGPGPFSRLPGVTRTFVPVDKAVELRVDGETHRIAADTPFSFAGDSETTLLRLATPCRAVNLMVKVDDPDPAELLPCRSPWREFPTAAVVIALTAGRGTSRFDVWRPSAALDGLGVRRWLAVR</sequence>
<name>A0A1C6S6L2_9ACTN</name>
<dbReference type="SUPFAM" id="SSF51182">
    <property type="entry name" value="RmlC-like cupins"/>
    <property type="match status" value="1"/>
</dbReference>
<protein>
    <submittedName>
        <fullName evidence="1">HutD protein</fullName>
    </submittedName>
</protein>
<dbReference type="InterPro" id="IPR011051">
    <property type="entry name" value="RmlC_Cupin_sf"/>
</dbReference>
<dbReference type="EMBL" id="FMHU01000002">
    <property type="protein sequence ID" value="SCL25098.1"/>
    <property type="molecule type" value="Genomic_DNA"/>
</dbReference>
<dbReference type="InterPro" id="IPR010282">
    <property type="entry name" value="Uncharacterised_HutD/Ves"/>
</dbReference>
<dbReference type="InterPro" id="IPR014710">
    <property type="entry name" value="RmlC-like_jellyroll"/>
</dbReference>
<evidence type="ECO:0000313" key="1">
    <source>
        <dbReference type="EMBL" id="SCL25098.1"/>
    </source>
</evidence>
<dbReference type="Pfam" id="PF05962">
    <property type="entry name" value="HutD"/>
    <property type="match status" value="1"/>
</dbReference>
<keyword evidence="2" id="KW-1185">Reference proteome</keyword>
<gene>
    <name evidence="1" type="ORF">GA0074694_4128</name>
</gene>
<evidence type="ECO:0000313" key="2">
    <source>
        <dbReference type="Proteomes" id="UP000198906"/>
    </source>
</evidence>